<keyword evidence="1" id="KW-0812">Transmembrane</keyword>
<protein>
    <recommendedName>
        <fullName evidence="4">YqzE family protein</fullName>
    </recommendedName>
</protein>
<proteinExistence type="predicted"/>
<evidence type="ECO:0000313" key="3">
    <source>
        <dbReference type="Proteomes" id="UP001597214"/>
    </source>
</evidence>
<name>A0ABW4LTI1_9BACI</name>
<organism evidence="2 3">
    <name type="scientific">Bacillus salitolerans</name>
    <dbReference type="NCBI Taxonomy" id="1437434"/>
    <lineage>
        <taxon>Bacteria</taxon>
        <taxon>Bacillati</taxon>
        <taxon>Bacillota</taxon>
        <taxon>Bacilli</taxon>
        <taxon>Bacillales</taxon>
        <taxon>Bacillaceae</taxon>
        <taxon>Bacillus</taxon>
    </lineage>
</organism>
<keyword evidence="1" id="KW-1133">Transmembrane helix</keyword>
<evidence type="ECO:0000256" key="1">
    <source>
        <dbReference type="SAM" id="Phobius"/>
    </source>
</evidence>
<keyword evidence="1" id="KW-0472">Membrane</keyword>
<comment type="caution">
    <text evidence="2">The sequence shown here is derived from an EMBL/GenBank/DDBJ whole genome shotgun (WGS) entry which is preliminary data.</text>
</comment>
<dbReference type="RefSeq" id="WP_377929168.1">
    <property type="nucleotide sequence ID" value="NZ_JBHUEM010000026.1"/>
</dbReference>
<sequence length="61" mass="7705">MKEWWNKQKEKMRKNKKKNDKYTFGDFISDVLMWVPELILLPFRMIFWLFRGIIRSIFESF</sequence>
<dbReference type="EMBL" id="JBHUEM010000026">
    <property type="protein sequence ID" value="MFD1737948.1"/>
    <property type="molecule type" value="Genomic_DNA"/>
</dbReference>
<evidence type="ECO:0008006" key="4">
    <source>
        <dbReference type="Google" id="ProtNLM"/>
    </source>
</evidence>
<evidence type="ECO:0000313" key="2">
    <source>
        <dbReference type="EMBL" id="MFD1737948.1"/>
    </source>
</evidence>
<keyword evidence="3" id="KW-1185">Reference proteome</keyword>
<accession>A0ABW4LTI1</accession>
<dbReference type="Proteomes" id="UP001597214">
    <property type="component" value="Unassembled WGS sequence"/>
</dbReference>
<gene>
    <name evidence="2" type="ORF">ACFSCX_15535</name>
</gene>
<reference evidence="3" key="1">
    <citation type="journal article" date="2019" name="Int. J. Syst. Evol. Microbiol.">
        <title>The Global Catalogue of Microorganisms (GCM) 10K type strain sequencing project: providing services to taxonomists for standard genome sequencing and annotation.</title>
        <authorList>
            <consortium name="The Broad Institute Genomics Platform"/>
            <consortium name="The Broad Institute Genome Sequencing Center for Infectious Disease"/>
            <person name="Wu L."/>
            <person name="Ma J."/>
        </authorList>
    </citation>
    <scope>NUCLEOTIDE SEQUENCE [LARGE SCALE GENOMIC DNA]</scope>
    <source>
        <strain evidence="3">CCUG 49339</strain>
    </source>
</reference>
<feature type="transmembrane region" description="Helical" evidence="1">
    <location>
        <begin position="31"/>
        <end position="50"/>
    </location>
</feature>